<evidence type="ECO:0000313" key="1">
    <source>
        <dbReference type="EMBL" id="GLS88962.1"/>
    </source>
</evidence>
<gene>
    <name evidence="1" type="ORF">GCM10007916_00290</name>
</gene>
<organism evidence="1 2">
    <name type="scientific">Psychromonas marina</name>
    <dbReference type="NCBI Taxonomy" id="88364"/>
    <lineage>
        <taxon>Bacteria</taxon>
        <taxon>Pseudomonadati</taxon>
        <taxon>Pseudomonadota</taxon>
        <taxon>Gammaproteobacteria</taxon>
        <taxon>Alteromonadales</taxon>
        <taxon>Psychromonadaceae</taxon>
        <taxon>Psychromonas</taxon>
    </lineage>
</organism>
<comment type="caution">
    <text evidence="1">The sequence shown here is derived from an EMBL/GenBank/DDBJ whole genome shotgun (WGS) entry which is preliminary data.</text>
</comment>
<protein>
    <submittedName>
        <fullName evidence="1">Uncharacterized protein</fullName>
    </submittedName>
</protein>
<proteinExistence type="predicted"/>
<evidence type="ECO:0000313" key="2">
    <source>
        <dbReference type="Proteomes" id="UP001157353"/>
    </source>
</evidence>
<reference evidence="2" key="1">
    <citation type="journal article" date="2019" name="Int. J. Syst. Evol. Microbiol.">
        <title>The Global Catalogue of Microorganisms (GCM) 10K type strain sequencing project: providing services to taxonomists for standard genome sequencing and annotation.</title>
        <authorList>
            <consortium name="The Broad Institute Genomics Platform"/>
            <consortium name="The Broad Institute Genome Sequencing Center for Infectious Disease"/>
            <person name="Wu L."/>
            <person name="Ma J."/>
        </authorList>
    </citation>
    <scope>NUCLEOTIDE SEQUENCE [LARGE SCALE GENOMIC DNA]</scope>
    <source>
        <strain evidence="2">NBRC 103166</strain>
    </source>
</reference>
<accession>A0ABQ6DV75</accession>
<dbReference type="Proteomes" id="UP001157353">
    <property type="component" value="Unassembled WGS sequence"/>
</dbReference>
<sequence length="60" mass="6334">MDIVATDNGGDGVRVEGDVDLDIGGIRAERNGGQGVNLIKHASIMDPFLKFTLLHVTVGE</sequence>
<keyword evidence="2" id="KW-1185">Reference proteome</keyword>
<dbReference type="RefSeq" id="WP_284202089.1">
    <property type="nucleotide sequence ID" value="NZ_BSPQ01000001.1"/>
</dbReference>
<dbReference type="EMBL" id="BSPQ01000001">
    <property type="protein sequence ID" value="GLS88962.1"/>
    <property type="molecule type" value="Genomic_DNA"/>
</dbReference>
<name>A0ABQ6DV75_9GAMM</name>